<organism evidence="2 3">
    <name type="scientific">Populus tomentosa</name>
    <name type="common">Chinese white poplar</name>
    <dbReference type="NCBI Taxonomy" id="118781"/>
    <lineage>
        <taxon>Eukaryota</taxon>
        <taxon>Viridiplantae</taxon>
        <taxon>Streptophyta</taxon>
        <taxon>Embryophyta</taxon>
        <taxon>Tracheophyta</taxon>
        <taxon>Spermatophyta</taxon>
        <taxon>Magnoliopsida</taxon>
        <taxon>eudicotyledons</taxon>
        <taxon>Gunneridae</taxon>
        <taxon>Pentapetalae</taxon>
        <taxon>rosids</taxon>
        <taxon>fabids</taxon>
        <taxon>Malpighiales</taxon>
        <taxon>Salicaceae</taxon>
        <taxon>Saliceae</taxon>
        <taxon>Populus</taxon>
    </lineage>
</organism>
<dbReference type="EMBL" id="JAAWWB010000037">
    <property type="protein sequence ID" value="KAG6738708.1"/>
    <property type="molecule type" value="Genomic_DNA"/>
</dbReference>
<sequence length="165" mass="18669">MASSSAVAHVTSPESKLVREVVQTICKRLNRASPCKLRGLVGVDSRVEQINNYYPFISSQYEGCHFVPNIRQESEKGRLSDLRDELLSKLLEEQNLRVGTPHIGPTFIRDRLCQKKVHLVLDDVNDVRQFQHLIEVPLIGLGSVVVVTSIDRQVLKNVVDEIHTF</sequence>
<accession>A0A8X7XYK4</accession>
<dbReference type="PANTHER" id="PTHR11017">
    <property type="entry name" value="LEUCINE-RICH REPEAT-CONTAINING PROTEIN"/>
    <property type="match status" value="1"/>
</dbReference>
<dbReference type="InterPro" id="IPR044974">
    <property type="entry name" value="Disease_R_plants"/>
</dbReference>
<dbReference type="Pfam" id="PF00931">
    <property type="entry name" value="NB-ARC"/>
    <property type="match status" value="1"/>
</dbReference>
<keyword evidence="3" id="KW-1185">Reference proteome</keyword>
<evidence type="ECO:0000259" key="1">
    <source>
        <dbReference type="Pfam" id="PF00931"/>
    </source>
</evidence>
<reference evidence="2" key="1">
    <citation type="journal article" date="2020" name="bioRxiv">
        <title>Hybrid origin of Populus tomentosa Carr. identified through genome sequencing and phylogenomic analysis.</title>
        <authorList>
            <person name="An X."/>
            <person name="Gao K."/>
            <person name="Chen Z."/>
            <person name="Li J."/>
            <person name="Yang X."/>
            <person name="Yang X."/>
            <person name="Zhou J."/>
            <person name="Guo T."/>
            <person name="Zhao T."/>
            <person name="Huang S."/>
            <person name="Miao D."/>
            <person name="Khan W.U."/>
            <person name="Rao P."/>
            <person name="Ye M."/>
            <person name="Lei B."/>
            <person name="Liao W."/>
            <person name="Wang J."/>
            <person name="Ji L."/>
            <person name="Li Y."/>
            <person name="Guo B."/>
            <person name="Mustafa N.S."/>
            <person name="Li S."/>
            <person name="Yun Q."/>
            <person name="Keller S.R."/>
            <person name="Mao J."/>
            <person name="Zhang R."/>
            <person name="Strauss S.H."/>
        </authorList>
    </citation>
    <scope>NUCLEOTIDE SEQUENCE</scope>
    <source>
        <strain evidence="2">GM15</strain>
        <tissue evidence="2">Leaf</tissue>
    </source>
</reference>
<dbReference type="AlphaFoldDB" id="A0A8X7XYK4"/>
<proteinExistence type="predicted"/>
<protein>
    <recommendedName>
        <fullName evidence="1">NB-ARC domain-containing protein</fullName>
    </recommendedName>
</protein>
<dbReference type="Proteomes" id="UP000886885">
    <property type="component" value="Chromosome 19A"/>
</dbReference>
<evidence type="ECO:0000313" key="2">
    <source>
        <dbReference type="EMBL" id="KAG6738708.1"/>
    </source>
</evidence>
<gene>
    <name evidence="2" type="ORF">POTOM_058330</name>
</gene>
<dbReference type="PANTHER" id="PTHR11017:SF361">
    <property type="entry name" value="ADP-RIBOSYL CYCLASE_CYCLIC ADP-RIBOSE HYDROLASE"/>
    <property type="match status" value="1"/>
</dbReference>
<name>A0A8X7XYK4_POPTO</name>
<comment type="caution">
    <text evidence="2">The sequence shown here is derived from an EMBL/GenBank/DDBJ whole genome shotgun (WGS) entry which is preliminary data.</text>
</comment>
<dbReference type="InterPro" id="IPR002182">
    <property type="entry name" value="NB-ARC"/>
</dbReference>
<dbReference type="OrthoDB" id="852092at2759"/>
<dbReference type="GO" id="GO:0006952">
    <property type="term" value="P:defense response"/>
    <property type="evidence" value="ECO:0007669"/>
    <property type="project" value="InterPro"/>
</dbReference>
<feature type="domain" description="NB-ARC" evidence="1">
    <location>
        <begin position="47"/>
        <end position="161"/>
    </location>
</feature>
<evidence type="ECO:0000313" key="3">
    <source>
        <dbReference type="Proteomes" id="UP000886885"/>
    </source>
</evidence>